<accession>G0VS57</accession>
<feature type="domain" description="Trimeric autotransporter adhesin YadA-like stalk" evidence="1">
    <location>
        <begin position="429"/>
        <end position="469"/>
    </location>
</feature>
<dbReference type="GeneID" id="97492567"/>
<evidence type="ECO:0000259" key="1">
    <source>
        <dbReference type="Pfam" id="PF05662"/>
    </source>
</evidence>
<dbReference type="RefSeq" id="WP_014016824.1">
    <property type="nucleotide sequence ID" value="NC_015873.1"/>
</dbReference>
<dbReference type="Gene3D" id="2.150.10.10">
    <property type="entry name" value="Serralysin-like metalloprotease, C-terminal"/>
    <property type="match status" value="1"/>
</dbReference>
<reference evidence="2 3" key="1">
    <citation type="journal article" date="2011" name="J. Bacteriol.">
        <title>Genome Sequence of the Ruminal Bacterium Megasphaera elsdenii.</title>
        <authorList>
            <person name="Marx H."/>
            <person name="Graf A.B."/>
            <person name="Tatto N."/>
            <person name="Thallinger G.G."/>
            <person name="Mattanovich D."/>
            <person name="Sauer M."/>
        </authorList>
    </citation>
    <scope>NUCLEOTIDE SEQUENCE [LARGE SCALE GENOMIC DNA]</scope>
    <source>
        <strain evidence="2 3">DSM 20460</strain>
    </source>
</reference>
<dbReference type="Proteomes" id="UP000010111">
    <property type="component" value="Chromosome"/>
</dbReference>
<dbReference type="STRING" id="1064535.MELS_1879"/>
<dbReference type="Pfam" id="PF05662">
    <property type="entry name" value="YadA_stalk"/>
    <property type="match status" value="4"/>
</dbReference>
<gene>
    <name evidence="2" type="ORF">MELS_1879</name>
</gene>
<dbReference type="Gene3D" id="6.10.250.2120">
    <property type="match status" value="2"/>
</dbReference>
<feature type="domain" description="Trimeric autotransporter adhesin YadA-like stalk" evidence="1">
    <location>
        <begin position="119"/>
        <end position="161"/>
    </location>
</feature>
<dbReference type="GO" id="GO:0019867">
    <property type="term" value="C:outer membrane"/>
    <property type="evidence" value="ECO:0007669"/>
    <property type="project" value="InterPro"/>
</dbReference>
<dbReference type="InterPro" id="IPR037174">
    <property type="entry name" value="Trimeric_adhesin"/>
</dbReference>
<dbReference type="InterPro" id="IPR008635">
    <property type="entry name" value="Coiled_stalk_dom"/>
</dbReference>
<proteinExistence type="predicted"/>
<keyword evidence="3" id="KW-1185">Reference proteome</keyword>
<dbReference type="eggNOG" id="COG5295">
    <property type="taxonomic scope" value="Bacteria"/>
</dbReference>
<dbReference type="AlphaFoldDB" id="G0VS57"/>
<dbReference type="InterPro" id="IPR011049">
    <property type="entry name" value="Serralysin-like_metalloprot_C"/>
</dbReference>
<organism evidence="2 3">
    <name type="scientific">Megasphaera elsdenii DSM 20460</name>
    <dbReference type="NCBI Taxonomy" id="1064535"/>
    <lineage>
        <taxon>Bacteria</taxon>
        <taxon>Bacillati</taxon>
        <taxon>Bacillota</taxon>
        <taxon>Negativicutes</taxon>
        <taxon>Veillonellales</taxon>
        <taxon>Veillonellaceae</taxon>
        <taxon>Megasphaera</taxon>
    </lineage>
</organism>
<sequence length="1067" mass="108103">MTATLGNSVYLGTKSSATASKSATAEAIQLAQDQGDTEALASDEYKNAATDEAKNAIKQKYEAKYIHAANIAAMDKDGISAGVTNYDTDYTYGNDSSYNYAGSQADGIVTVGGKDATRRIQNVSAGLVGPTSTDAVNGSQLYALTRQIRFGGDNSSFGTTAADDQNVVARGSNEAISITGGSDAVTSSNVDGKTTNTVDTAKLTGNNIAVVADADKNALHVQLASNLKDLNTAQLGSGSGESYKETIKLDGTGTNGGQMTLAGADGTVKTTLDTTGLTIANGPKFTSSGIDAASQKIHNVTAGTDDADAVNVKQLQSARTLLTQGTNITLADTDADGHHTYTGNVDNLAVKANKEAAKSVTLKNGLTFNDGTNTTASVEESGAVSYNLNQEISLKKVTTGNSTLDTEGLTISGGPKIAASGIDAGNRVISGVANGSNDTDAVNVSQLKAIQSDVNAGWTIKGKDPANADVNANIGKGKTVTYDNGNYIKSVVTKDDSTSNATVKVDVTTGTFGSGTGDKAGTVTSTANGLATTQDVANAINSASINVVADNTSGSKKAVKAGNTVHFANDGNLTLVQGDNTSGEATFTYGLKQEISISKVTTSDTTKGSTVQTAEGITTTDVAGNTYIQNGQGITLTPKTPEDGKTAVILSNKGLSNGGNVISGVGAGTADTDAVNVAQLKEVNDKVGSGWQIAGNDGQKVADIGAGKKVTFKSNSAYLTTSTAARLGTGESDTGADVTYSLKTKALASGTNGTVASVSDADDGLATAKNVAETINQTYWTAASGKSGSGSQTDETANAADKQISAGDTVIFNAGNNLSLVQNGASFTYGLQTDLTGMNTIRFGGTLNNGNWSGGLLIGKQAGSGANTADGNYITGLSNTKWDRATISENSSMAATEGELKQAIENITTSGGGTGGFGLQADTGDSIMQDLRKTIQIKGDGEGSQDGNIKTSNEGGVLRIRLNKTLNLSEDGSVQVGSSKMSNGAIQLGEDADANKILMDSAKGMATVGGVTIDGANKTVSGLSNTTWEVAKATQDVSVGGYKGSTKVATESQLAAAISEAQLRLLS</sequence>
<dbReference type="EMBL" id="HE576794">
    <property type="protein sequence ID" value="CCC74097.1"/>
    <property type="molecule type" value="Genomic_DNA"/>
</dbReference>
<evidence type="ECO:0000313" key="3">
    <source>
        <dbReference type="Proteomes" id="UP000010111"/>
    </source>
</evidence>
<dbReference type="Gene3D" id="3.90.1780.10">
    <property type="entry name" value="Trimeric adhesin"/>
    <property type="match status" value="2"/>
</dbReference>
<evidence type="ECO:0000313" key="2">
    <source>
        <dbReference type="EMBL" id="CCC74097.1"/>
    </source>
</evidence>
<dbReference type="KEGG" id="med:MELS_1879"/>
<dbReference type="HOGENOM" id="CLU_288174_0_0_9"/>
<dbReference type="Gene3D" id="2.20.70.140">
    <property type="match status" value="2"/>
</dbReference>
<feature type="domain" description="Trimeric autotransporter adhesin YadA-like stalk" evidence="1">
    <location>
        <begin position="662"/>
        <end position="701"/>
    </location>
</feature>
<name>G0VS57_MEGEL</name>
<dbReference type="SUPFAM" id="SSF101967">
    <property type="entry name" value="Adhesin YadA, collagen-binding domain"/>
    <property type="match status" value="3"/>
</dbReference>
<feature type="domain" description="Trimeric autotransporter adhesin YadA-like stalk" evidence="1">
    <location>
        <begin position="296"/>
        <end position="331"/>
    </location>
</feature>
<protein>
    <submittedName>
        <fullName evidence="2">Hemagluttinin domain protein</fullName>
    </submittedName>
</protein>